<evidence type="ECO:0000256" key="3">
    <source>
        <dbReference type="ARBA" id="ARBA00022741"/>
    </source>
</evidence>
<dbReference type="HOGENOM" id="CLU_000604_84_3_1"/>
<dbReference type="InParanoid" id="B0D074"/>
<keyword evidence="5 7" id="KW-1133">Transmembrane helix</keyword>
<dbReference type="InterPro" id="IPR036640">
    <property type="entry name" value="ABC1_TM_sf"/>
</dbReference>
<dbReference type="GO" id="GO:0140359">
    <property type="term" value="F:ABC-type transporter activity"/>
    <property type="evidence" value="ECO:0007669"/>
    <property type="project" value="InterPro"/>
</dbReference>
<dbReference type="PANTHER" id="PTHR24221:SF581">
    <property type="entry name" value="P-LOOP CONTAINING NUCLEOSIDE TRIPHOSPHATE HYDROLASE PROTEIN"/>
    <property type="match status" value="1"/>
</dbReference>
<dbReference type="GO" id="GO:0016020">
    <property type="term" value="C:membrane"/>
    <property type="evidence" value="ECO:0007669"/>
    <property type="project" value="UniProtKB-SubCell"/>
</dbReference>
<accession>B0D074</accession>
<dbReference type="STRING" id="486041.B0D074"/>
<dbReference type="Proteomes" id="UP000001194">
    <property type="component" value="Unassembled WGS sequence"/>
</dbReference>
<evidence type="ECO:0000313" key="11">
    <source>
        <dbReference type="Proteomes" id="UP000001194"/>
    </source>
</evidence>
<protein>
    <submittedName>
        <fullName evidence="10">Predicted protein</fullName>
    </submittedName>
</protein>
<dbReference type="InterPro" id="IPR027417">
    <property type="entry name" value="P-loop_NTPase"/>
</dbReference>
<dbReference type="Gene3D" id="1.20.1560.10">
    <property type="entry name" value="ABC transporter type 1, transmembrane domain"/>
    <property type="match status" value="2"/>
</dbReference>
<dbReference type="Pfam" id="PF00664">
    <property type="entry name" value="ABC_membrane"/>
    <property type="match status" value="1"/>
</dbReference>
<keyword evidence="4" id="KW-0067">ATP-binding</keyword>
<feature type="transmembrane region" description="Helical" evidence="7">
    <location>
        <begin position="6"/>
        <end position="39"/>
    </location>
</feature>
<dbReference type="PROSITE" id="PS50893">
    <property type="entry name" value="ABC_TRANSPORTER_2"/>
    <property type="match status" value="1"/>
</dbReference>
<dbReference type="Pfam" id="PF00005">
    <property type="entry name" value="ABC_tran"/>
    <property type="match status" value="1"/>
</dbReference>
<keyword evidence="3" id="KW-0547">Nucleotide-binding</keyword>
<dbReference type="GeneID" id="6073001"/>
<name>B0D074_LACBS</name>
<dbReference type="GO" id="GO:0016887">
    <property type="term" value="F:ATP hydrolysis activity"/>
    <property type="evidence" value="ECO:0007669"/>
    <property type="project" value="InterPro"/>
</dbReference>
<evidence type="ECO:0000259" key="9">
    <source>
        <dbReference type="PROSITE" id="PS50929"/>
    </source>
</evidence>
<dbReference type="KEGG" id="lbc:LACBIDRAFT_313529"/>
<feature type="domain" description="ABC transporter" evidence="8">
    <location>
        <begin position="193"/>
        <end position="401"/>
    </location>
</feature>
<dbReference type="InterPro" id="IPR003593">
    <property type="entry name" value="AAA+_ATPase"/>
</dbReference>
<proteinExistence type="predicted"/>
<dbReference type="Gene3D" id="3.40.50.300">
    <property type="entry name" value="P-loop containing nucleotide triphosphate hydrolases"/>
    <property type="match status" value="1"/>
</dbReference>
<feature type="domain" description="ABC transmembrane type-1" evidence="9">
    <location>
        <begin position="1"/>
        <end position="134"/>
    </location>
</feature>
<organism evidence="11">
    <name type="scientific">Laccaria bicolor (strain S238N-H82 / ATCC MYA-4686)</name>
    <name type="common">Bicoloured deceiver</name>
    <name type="synonym">Laccaria laccata var. bicolor</name>
    <dbReference type="NCBI Taxonomy" id="486041"/>
    <lineage>
        <taxon>Eukaryota</taxon>
        <taxon>Fungi</taxon>
        <taxon>Dikarya</taxon>
        <taxon>Basidiomycota</taxon>
        <taxon>Agaricomycotina</taxon>
        <taxon>Agaricomycetes</taxon>
        <taxon>Agaricomycetidae</taxon>
        <taxon>Agaricales</taxon>
        <taxon>Agaricineae</taxon>
        <taxon>Hydnangiaceae</taxon>
        <taxon>Laccaria</taxon>
    </lineage>
</organism>
<dbReference type="PANTHER" id="PTHR24221">
    <property type="entry name" value="ATP-BINDING CASSETTE SUB-FAMILY B"/>
    <property type="match status" value="1"/>
</dbReference>
<comment type="subcellular location">
    <subcellularLocation>
        <location evidence="1">Membrane</location>
        <topology evidence="1">Multi-pass membrane protein</topology>
    </subcellularLocation>
</comment>
<keyword evidence="2 7" id="KW-0812">Transmembrane</keyword>
<dbReference type="PROSITE" id="PS50929">
    <property type="entry name" value="ABC_TM1F"/>
    <property type="match status" value="1"/>
</dbReference>
<dbReference type="InterPro" id="IPR039421">
    <property type="entry name" value="Type_1_exporter"/>
</dbReference>
<feature type="transmembrane region" description="Helical" evidence="7">
    <location>
        <begin position="107"/>
        <end position="130"/>
    </location>
</feature>
<evidence type="ECO:0000256" key="5">
    <source>
        <dbReference type="ARBA" id="ARBA00022989"/>
    </source>
</evidence>
<dbReference type="InterPro" id="IPR003439">
    <property type="entry name" value="ABC_transporter-like_ATP-bd"/>
</dbReference>
<keyword evidence="11" id="KW-1185">Reference proteome</keyword>
<dbReference type="RefSeq" id="XP_001877676.1">
    <property type="nucleotide sequence ID" value="XM_001877641.1"/>
</dbReference>
<dbReference type="SUPFAM" id="SSF52540">
    <property type="entry name" value="P-loop containing nucleoside triphosphate hydrolases"/>
    <property type="match status" value="1"/>
</dbReference>
<evidence type="ECO:0000313" key="10">
    <source>
        <dbReference type="EMBL" id="EDR11779.1"/>
    </source>
</evidence>
<keyword evidence="6 7" id="KW-0472">Membrane</keyword>
<evidence type="ECO:0000256" key="1">
    <source>
        <dbReference type="ARBA" id="ARBA00004141"/>
    </source>
</evidence>
<dbReference type="SMART" id="SM00382">
    <property type="entry name" value="AAA"/>
    <property type="match status" value="1"/>
</dbReference>
<evidence type="ECO:0000256" key="4">
    <source>
        <dbReference type="ARBA" id="ARBA00022840"/>
    </source>
</evidence>
<dbReference type="GO" id="GO:0005524">
    <property type="term" value="F:ATP binding"/>
    <property type="evidence" value="ECO:0007669"/>
    <property type="project" value="UniProtKB-KW"/>
</dbReference>
<dbReference type="SUPFAM" id="SSF90123">
    <property type="entry name" value="ABC transporter transmembrane region"/>
    <property type="match status" value="1"/>
</dbReference>
<dbReference type="EMBL" id="DS547095">
    <property type="protein sequence ID" value="EDR11779.1"/>
    <property type="molecule type" value="Genomic_DNA"/>
</dbReference>
<evidence type="ECO:0000256" key="6">
    <source>
        <dbReference type="ARBA" id="ARBA00023136"/>
    </source>
</evidence>
<evidence type="ECO:0000259" key="8">
    <source>
        <dbReference type="PROSITE" id="PS50893"/>
    </source>
</evidence>
<dbReference type="InterPro" id="IPR011527">
    <property type="entry name" value="ABC1_TM_dom"/>
</dbReference>
<gene>
    <name evidence="10" type="ORF">LACBIDRAFT_313529</name>
</gene>
<sequence length="401" mass="44072">MLCVELVWAFITGWQVMLVGVGLAPVFAACMAVQSCLVAKCEMRNKRAREEVAKGYYETLSNMHGIRCMAFEGIFCSHFNFATDKVLTTGVRGAFVKECTHGLASALIYLAEALLFYIGAILITCGTYTYLQMVEVLNLVVFSVTIGSQLMAFTEKIARSGQAANDFNQLLQLNTTSTDETKGVVHPELAGGIDLNNIHFFYPGRPEVPVLRNVNLSIDDGECITIIGPSGSGKSTLATLLQRLYEPTNGTITIGLNRLCDIEINHLHDHVSVVSQHPNLFDATIAENIRYGNQAISDYDIHHAAKAVQVHDFILSLPQGCHIPLIARALTRPSRILILDECTSSLDGENQAKVLDTIQAAKLGRTTMMVMHKLEVMMMCNRIVVVDGGEVRKQGTYDELM</sequence>
<evidence type="ECO:0000256" key="2">
    <source>
        <dbReference type="ARBA" id="ARBA00022692"/>
    </source>
</evidence>
<dbReference type="AlphaFoldDB" id="B0D074"/>
<evidence type="ECO:0000256" key="7">
    <source>
        <dbReference type="SAM" id="Phobius"/>
    </source>
</evidence>
<dbReference type="OrthoDB" id="6500128at2759"/>
<reference evidence="10 11" key="1">
    <citation type="journal article" date="2008" name="Nature">
        <title>The genome of Laccaria bicolor provides insights into mycorrhizal symbiosis.</title>
        <authorList>
            <person name="Martin F."/>
            <person name="Aerts A."/>
            <person name="Ahren D."/>
            <person name="Brun A."/>
            <person name="Danchin E.G.J."/>
            <person name="Duchaussoy F."/>
            <person name="Gibon J."/>
            <person name="Kohler A."/>
            <person name="Lindquist E."/>
            <person name="Pereda V."/>
            <person name="Salamov A."/>
            <person name="Shapiro H.J."/>
            <person name="Wuyts J."/>
            <person name="Blaudez D."/>
            <person name="Buee M."/>
            <person name="Brokstein P."/>
            <person name="Canbaeck B."/>
            <person name="Cohen D."/>
            <person name="Courty P.E."/>
            <person name="Coutinho P.M."/>
            <person name="Delaruelle C."/>
            <person name="Detter J.C."/>
            <person name="Deveau A."/>
            <person name="DiFazio S."/>
            <person name="Duplessis S."/>
            <person name="Fraissinet-Tachet L."/>
            <person name="Lucic E."/>
            <person name="Frey-Klett P."/>
            <person name="Fourrey C."/>
            <person name="Feussner I."/>
            <person name="Gay G."/>
            <person name="Grimwood J."/>
            <person name="Hoegger P.J."/>
            <person name="Jain P."/>
            <person name="Kilaru S."/>
            <person name="Labbe J."/>
            <person name="Lin Y.C."/>
            <person name="Legue V."/>
            <person name="Le Tacon F."/>
            <person name="Marmeisse R."/>
            <person name="Melayah D."/>
            <person name="Montanini B."/>
            <person name="Muratet M."/>
            <person name="Nehls U."/>
            <person name="Niculita-Hirzel H."/>
            <person name="Oudot-Le Secq M.P."/>
            <person name="Peter M."/>
            <person name="Quesneville H."/>
            <person name="Rajashekar B."/>
            <person name="Reich M."/>
            <person name="Rouhier N."/>
            <person name="Schmutz J."/>
            <person name="Yin T."/>
            <person name="Chalot M."/>
            <person name="Henrissat B."/>
            <person name="Kuees U."/>
            <person name="Lucas S."/>
            <person name="Van de Peer Y."/>
            <person name="Podila G.K."/>
            <person name="Polle A."/>
            <person name="Pukkila P.J."/>
            <person name="Richardson P.M."/>
            <person name="Rouze P."/>
            <person name="Sanders I.R."/>
            <person name="Stajich J.E."/>
            <person name="Tunlid A."/>
            <person name="Tuskan G."/>
            <person name="Grigoriev I.V."/>
        </authorList>
    </citation>
    <scope>NUCLEOTIDE SEQUENCE [LARGE SCALE GENOMIC DNA]</scope>
    <source>
        <strain evidence="11">S238N-H82 / ATCC MYA-4686</strain>
    </source>
</reference>